<reference evidence="3" key="1">
    <citation type="submission" date="2016-10" db="EMBL/GenBank/DDBJ databases">
        <authorList>
            <person name="Wegmann U."/>
        </authorList>
    </citation>
    <scope>NUCLEOTIDE SEQUENCE [LARGE SCALE GENOMIC DNA]</scope>
</reference>
<dbReference type="KEGG" id="dpg:DESPIGER_2159"/>
<feature type="transmembrane region" description="Helical" evidence="1">
    <location>
        <begin position="89"/>
        <end position="111"/>
    </location>
</feature>
<feature type="transmembrane region" description="Helical" evidence="1">
    <location>
        <begin position="12"/>
        <end position="36"/>
    </location>
</feature>
<dbReference type="RefSeq" id="WP_072336431.1">
    <property type="nucleotide sequence ID" value="NZ_CALJDE010000074.1"/>
</dbReference>
<dbReference type="OrthoDB" id="9945464at2"/>
<sequence length="162" mass="18628">MKTERRPLFGFLFRLLWRISVVWAVVSGFAHLPVIYRYAEGLFPWLRPAAYSGTVAHYWAAAAMLCLTSYAAIVWLLRGTRSYSLTPFGMLRLVLLALLMLSGLGLILHNFQDFSFYGPVYTLIKHCHLGCALLWALLVLVRLARRGLWWDRRRGTGRRARA</sequence>
<keyword evidence="1" id="KW-1133">Transmembrane helix</keyword>
<dbReference type="Proteomes" id="UP000186323">
    <property type="component" value="Chromosome I"/>
</dbReference>
<gene>
    <name evidence="2" type="ORF">DESPIGER_2159</name>
</gene>
<organism evidence="2 3">
    <name type="scientific">Desulfovibrio piger</name>
    <dbReference type="NCBI Taxonomy" id="901"/>
    <lineage>
        <taxon>Bacteria</taxon>
        <taxon>Pseudomonadati</taxon>
        <taxon>Thermodesulfobacteriota</taxon>
        <taxon>Desulfovibrionia</taxon>
        <taxon>Desulfovibrionales</taxon>
        <taxon>Desulfovibrionaceae</taxon>
        <taxon>Desulfovibrio</taxon>
    </lineage>
</organism>
<proteinExistence type="predicted"/>
<keyword evidence="3" id="KW-1185">Reference proteome</keyword>
<protein>
    <recommendedName>
        <fullName evidence="4">FeS-binding protein</fullName>
    </recommendedName>
</protein>
<feature type="transmembrane region" description="Helical" evidence="1">
    <location>
        <begin position="123"/>
        <end position="144"/>
    </location>
</feature>
<dbReference type="EMBL" id="LT630450">
    <property type="protein sequence ID" value="SFV73981.1"/>
    <property type="molecule type" value="Genomic_DNA"/>
</dbReference>
<keyword evidence="1" id="KW-0812">Transmembrane</keyword>
<evidence type="ECO:0000313" key="3">
    <source>
        <dbReference type="Proteomes" id="UP000186323"/>
    </source>
</evidence>
<evidence type="ECO:0000313" key="2">
    <source>
        <dbReference type="EMBL" id="SFV73981.1"/>
    </source>
</evidence>
<evidence type="ECO:0008006" key="4">
    <source>
        <dbReference type="Google" id="ProtNLM"/>
    </source>
</evidence>
<dbReference type="AlphaFoldDB" id="A0A1K1LGZ1"/>
<keyword evidence="1" id="KW-0472">Membrane</keyword>
<feature type="transmembrane region" description="Helical" evidence="1">
    <location>
        <begin position="56"/>
        <end position="77"/>
    </location>
</feature>
<name>A0A1K1LGZ1_9BACT</name>
<accession>A0A1K1LGZ1</accession>
<evidence type="ECO:0000256" key="1">
    <source>
        <dbReference type="SAM" id="Phobius"/>
    </source>
</evidence>